<keyword evidence="9" id="KW-1133">Transmembrane helix</keyword>
<evidence type="ECO:0000256" key="7">
    <source>
        <dbReference type="ARBA" id="ARBA00022840"/>
    </source>
</evidence>
<feature type="transmembrane region" description="Helical" evidence="9">
    <location>
        <begin position="73"/>
        <end position="98"/>
    </location>
</feature>
<reference evidence="12" key="1">
    <citation type="submission" date="2024-07" db="EMBL/GenBank/DDBJ databases">
        <title>Complete genome sequences of cellulolytic bacteria, Kitasatospora sp. CMC57 and Streptomyces sp. CMC78, isolated from Japanese agricultural soil.</title>
        <authorList>
            <person name="Hashimoto T."/>
            <person name="Ito M."/>
            <person name="Iwamoto M."/>
            <person name="Fukahori D."/>
            <person name="Shoda T."/>
            <person name="Sakoda M."/>
            <person name="Morohoshi T."/>
            <person name="Mitsuboshi M."/>
            <person name="Nishizawa T."/>
        </authorList>
    </citation>
    <scope>NUCLEOTIDE SEQUENCE</scope>
    <source>
        <strain evidence="12">CMC57</strain>
    </source>
</reference>
<feature type="transmembrane region" description="Helical" evidence="9">
    <location>
        <begin position="20"/>
        <end position="38"/>
    </location>
</feature>
<comment type="catalytic activity">
    <reaction evidence="1">
        <text>ATP + protein L-histidine = ADP + protein N-phospho-L-histidine.</text>
        <dbReference type="EC" id="2.7.13.3"/>
    </reaction>
</comment>
<evidence type="ECO:0000259" key="10">
    <source>
        <dbReference type="Pfam" id="PF02518"/>
    </source>
</evidence>
<feature type="domain" description="Histidine kinase/HSP90-like ATPase" evidence="10">
    <location>
        <begin position="307"/>
        <end position="399"/>
    </location>
</feature>
<keyword evidence="7" id="KW-0067">ATP-binding</keyword>
<dbReference type="Gene3D" id="3.30.565.10">
    <property type="entry name" value="Histidine kinase-like ATPase, C-terminal domain"/>
    <property type="match status" value="1"/>
</dbReference>
<evidence type="ECO:0000256" key="4">
    <source>
        <dbReference type="ARBA" id="ARBA00022679"/>
    </source>
</evidence>
<accession>A0AB33JSZ9</accession>
<evidence type="ECO:0000313" key="12">
    <source>
        <dbReference type="EMBL" id="BFP45767.1"/>
    </source>
</evidence>
<dbReference type="PANTHER" id="PTHR24421:SF10">
    <property type="entry name" value="NITRATE_NITRITE SENSOR PROTEIN NARQ"/>
    <property type="match status" value="1"/>
</dbReference>
<keyword evidence="3" id="KW-0597">Phosphoprotein</keyword>
<evidence type="ECO:0000259" key="11">
    <source>
        <dbReference type="Pfam" id="PF07730"/>
    </source>
</evidence>
<name>A0AB33JSZ9_9ACTN</name>
<dbReference type="EMBL" id="AP035881">
    <property type="protein sequence ID" value="BFP45767.1"/>
    <property type="molecule type" value="Genomic_DNA"/>
</dbReference>
<evidence type="ECO:0000256" key="8">
    <source>
        <dbReference type="ARBA" id="ARBA00023012"/>
    </source>
</evidence>
<keyword evidence="6 12" id="KW-0418">Kinase</keyword>
<evidence type="ECO:0000256" key="5">
    <source>
        <dbReference type="ARBA" id="ARBA00022741"/>
    </source>
</evidence>
<dbReference type="InterPro" id="IPR036890">
    <property type="entry name" value="HATPase_C_sf"/>
</dbReference>
<dbReference type="AlphaFoldDB" id="A0AB33JSZ9"/>
<dbReference type="Pfam" id="PF02518">
    <property type="entry name" value="HATPase_c"/>
    <property type="match status" value="1"/>
</dbReference>
<dbReference type="RefSeq" id="WP_407988242.1">
    <property type="nucleotide sequence ID" value="NZ_AP035881.2"/>
</dbReference>
<proteinExistence type="predicted"/>
<dbReference type="PANTHER" id="PTHR24421">
    <property type="entry name" value="NITRATE/NITRITE SENSOR PROTEIN NARX-RELATED"/>
    <property type="match status" value="1"/>
</dbReference>
<organism evidence="12">
    <name type="scientific">Kitasatospora sp. CMC57</name>
    <dbReference type="NCBI Taxonomy" id="3231513"/>
    <lineage>
        <taxon>Bacteria</taxon>
        <taxon>Bacillati</taxon>
        <taxon>Actinomycetota</taxon>
        <taxon>Actinomycetes</taxon>
        <taxon>Kitasatosporales</taxon>
        <taxon>Streptomycetaceae</taxon>
        <taxon>Kitasatospora</taxon>
    </lineage>
</organism>
<dbReference type="EC" id="2.7.13.3" evidence="2"/>
<keyword evidence="9" id="KW-0472">Membrane</keyword>
<dbReference type="InterPro" id="IPR003594">
    <property type="entry name" value="HATPase_dom"/>
</dbReference>
<evidence type="ECO:0000256" key="6">
    <source>
        <dbReference type="ARBA" id="ARBA00022777"/>
    </source>
</evidence>
<dbReference type="Gene3D" id="1.20.5.1930">
    <property type="match status" value="1"/>
</dbReference>
<dbReference type="GO" id="GO:0016020">
    <property type="term" value="C:membrane"/>
    <property type="evidence" value="ECO:0007669"/>
    <property type="project" value="InterPro"/>
</dbReference>
<evidence type="ECO:0000256" key="3">
    <source>
        <dbReference type="ARBA" id="ARBA00022553"/>
    </source>
</evidence>
<dbReference type="GO" id="GO:0000155">
    <property type="term" value="F:phosphorelay sensor kinase activity"/>
    <property type="evidence" value="ECO:0007669"/>
    <property type="project" value="InterPro"/>
</dbReference>
<evidence type="ECO:0000256" key="1">
    <source>
        <dbReference type="ARBA" id="ARBA00000085"/>
    </source>
</evidence>
<keyword evidence="8" id="KW-0902">Two-component regulatory system</keyword>
<keyword evidence="4" id="KW-0808">Transferase</keyword>
<dbReference type="InterPro" id="IPR050482">
    <property type="entry name" value="Sensor_HK_TwoCompSys"/>
</dbReference>
<gene>
    <name evidence="12" type="ORF">KCMC57_21350</name>
</gene>
<keyword evidence="9" id="KW-0812">Transmembrane</keyword>
<dbReference type="SUPFAM" id="SSF55874">
    <property type="entry name" value="ATPase domain of HSP90 chaperone/DNA topoisomerase II/histidine kinase"/>
    <property type="match status" value="1"/>
</dbReference>
<dbReference type="InterPro" id="IPR011712">
    <property type="entry name" value="Sig_transdc_His_kin_sub3_dim/P"/>
</dbReference>
<feature type="transmembrane region" description="Helical" evidence="9">
    <location>
        <begin position="110"/>
        <end position="129"/>
    </location>
</feature>
<keyword evidence="5" id="KW-0547">Nucleotide-binding</keyword>
<feature type="transmembrane region" description="Helical" evidence="9">
    <location>
        <begin position="436"/>
        <end position="456"/>
    </location>
</feature>
<dbReference type="Pfam" id="PF07730">
    <property type="entry name" value="HisKA_3"/>
    <property type="match status" value="1"/>
</dbReference>
<evidence type="ECO:0000256" key="2">
    <source>
        <dbReference type="ARBA" id="ARBA00012438"/>
    </source>
</evidence>
<dbReference type="GO" id="GO:0005524">
    <property type="term" value="F:ATP binding"/>
    <property type="evidence" value="ECO:0007669"/>
    <property type="project" value="UniProtKB-KW"/>
</dbReference>
<evidence type="ECO:0000256" key="9">
    <source>
        <dbReference type="SAM" id="Phobius"/>
    </source>
</evidence>
<feature type="transmembrane region" description="Helical" evidence="9">
    <location>
        <begin position="135"/>
        <end position="156"/>
    </location>
</feature>
<dbReference type="CDD" id="cd16917">
    <property type="entry name" value="HATPase_UhpB-NarQ-NarX-like"/>
    <property type="match status" value="1"/>
</dbReference>
<protein>
    <recommendedName>
        <fullName evidence="2">histidine kinase</fullName>
        <ecNumber evidence="2">2.7.13.3</ecNumber>
    </recommendedName>
</protein>
<sequence>MRFVPLLPADRPAASAPGRSLLEAALGGVVLLVTFAALRSVGLSGTFDRGTLLVLGATALVLALTRHRFPDAALLGLAILVGVLPSAAMLTAIVSYTTSRRVGRAWRRDLLLVTAALLPLLVSEVRLDYWQGGRWQYALAQGGVLAVVAVLIPGLVGTAAGQQDQLVGALRERTAAAERAKRSAESESRIQERSRIAAEMHDLVGHRLSLISLHAGGLELALDRQAPQLSGEAEQLRQASRDAMDELRQVLGVLGPLGRDTGTDALTDATGTRADILALVEESRAAGVPVSFDWQGEDLAEVRPQVRRAVNRVVREALTNVHRYALGAAVDVTVSQLPGSVEVVVVNGAPPVPPTVTTGLGSGRGLDGLRERVAVLGGRLTVGPVAGGGFEIRAILPTDPHPAGARADQATGDGPAPLILVPEAGGRLRRQLASTVSAALGLAGLGVILLLGLGLVQQTRPYDGPPPVSAVHTGMSRSQVTSVVGPDSTAVRSAAAGREPARPSGSTDCLYPYATRTTESDRLEVTRYCFKSDVLSEITSFTTPLAP</sequence>
<dbReference type="GO" id="GO:0046983">
    <property type="term" value="F:protein dimerization activity"/>
    <property type="evidence" value="ECO:0007669"/>
    <property type="project" value="InterPro"/>
</dbReference>
<feature type="domain" description="Signal transduction histidine kinase subgroup 3 dimerisation and phosphoacceptor" evidence="11">
    <location>
        <begin position="192"/>
        <end position="256"/>
    </location>
</feature>